<accession>A0A0F9T1L4</accession>
<dbReference type="EMBL" id="LAZR01000350">
    <property type="protein sequence ID" value="KKN73134.1"/>
    <property type="molecule type" value="Genomic_DNA"/>
</dbReference>
<dbReference type="InterPro" id="IPR036397">
    <property type="entry name" value="RNaseH_sf"/>
</dbReference>
<evidence type="ECO:0000259" key="1">
    <source>
        <dbReference type="SMART" id="SM00482"/>
    </source>
</evidence>
<dbReference type="SMART" id="SM00482">
    <property type="entry name" value="POLAc"/>
    <property type="match status" value="1"/>
</dbReference>
<dbReference type="AlphaFoldDB" id="A0A0F9T1L4"/>
<dbReference type="Gene3D" id="1.10.150.20">
    <property type="entry name" value="5' to 3' exonuclease, C-terminal subdomain"/>
    <property type="match status" value="1"/>
</dbReference>
<proteinExistence type="predicted"/>
<comment type="caution">
    <text evidence="2">The sequence shown here is derived from an EMBL/GenBank/DDBJ whole genome shotgun (WGS) entry which is preliminary data.</text>
</comment>
<dbReference type="GO" id="GO:0003677">
    <property type="term" value="F:DNA binding"/>
    <property type="evidence" value="ECO:0007669"/>
    <property type="project" value="InterPro"/>
</dbReference>
<dbReference type="InterPro" id="IPR043502">
    <property type="entry name" value="DNA/RNA_pol_sf"/>
</dbReference>
<dbReference type="InterPro" id="IPR012337">
    <property type="entry name" value="RNaseH-like_sf"/>
</dbReference>
<dbReference type="PANTHER" id="PTHR10133">
    <property type="entry name" value="DNA POLYMERASE I"/>
    <property type="match status" value="1"/>
</dbReference>
<dbReference type="GO" id="GO:0003887">
    <property type="term" value="F:DNA-directed DNA polymerase activity"/>
    <property type="evidence" value="ECO:0007669"/>
    <property type="project" value="InterPro"/>
</dbReference>
<dbReference type="SUPFAM" id="SSF56672">
    <property type="entry name" value="DNA/RNA polymerases"/>
    <property type="match status" value="1"/>
</dbReference>
<dbReference type="PANTHER" id="PTHR10133:SF62">
    <property type="entry name" value="DNA POLYMERASE THETA"/>
    <property type="match status" value="1"/>
</dbReference>
<reference evidence="2" key="1">
    <citation type="journal article" date="2015" name="Nature">
        <title>Complex archaea that bridge the gap between prokaryotes and eukaryotes.</title>
        <authorList>
            <person name="Spang A."/>
            <person name="Saw J.H."/>
            <person name="Jorgensen S.L."/>
            <person name="Zaremba-Niedzwiedzka K."/>
            <person name="Martijn J."/>
            <person name="Lind A.E."/>
            <person name="van Eijk R."/>
            <person name="Schleper C."/>
            <person name="Guy L."/>
            <person name="Ettema T.J."/>
        </authorList>
    </citation>
    <scope>NUCLEOTIDE SEQUENCE</scope>
</reference>
<dbReference type="Pfam" id="PF00476">
    <property type="entry name" value="DNA_pol_A"/>
    <property type="match status" value="1"/>
</dbReference>
<dbReference type="Gene3D" id="3.30.420.10">
    <property type="entry name" value="Ribonuclease H-like superfamily/Ribonuclease H"/>
    <property type="match status" value="1"/>
</dbReference>
<sequence>MPKIFDTLTSSHLLNENLPENGLKYLAEHELGIPKEQIKKYTEVIPGTEEFFEYGMNDAIWTYQLYKKYSPQIEKEGLHHLAYDIEFPFQKALMYLAINGIAADISAAQTMRYEVQHLFYEIENELLNIFGGKYVTSITPRSRVVSCTPSINFNSSQQVVPLIEELGFEIYERSKKEKKKSWNKQSKNRLKGKHYAIDLLIKLGKVEKLVNGFLRPFESFVERDGRIRPSFHNTVCVTGRLSCSKPNIEQLPKQNNIANIRNLFIVEPGNVLIVADYSGQEVRIMAQESGDSNLKSALRKGYDVHLATANEIHGLNIPTLGLTDKTPEHKAAKTKHNKLRDDCKCVVFGTAYGKSSFGFSKDFNCSEEEAQKFIDKFFKTYPGLRRAIEKTREEVYKYGYVTNMSGRRRRFPDFHKLNKWGKERCYRQAFNMKIQSYGADVVKKAASDIVKDINLKIINLVHDEIVIECKKEYVEEGIRYIRECMVKALPIFIPWDIDIGYGVRYGEAK</sequence>
<dbReference type="InterPro" id="IPR002298">
    <property type="entry name" value="DNA_polymerase_A"/>
</dbReference>
<gene>
    <name evidence="2" type="ORF">LCGC14_0404430</name>
</gene>
<dbReference type="PRINTS" id="PR00868">
    <property type="entry name" value="DNAPOLI"/>
</dbReference>
<protein>
    <recommendedName>
        <fullName evidence="1">DNA-directed DNA polymerase family A palm domain-containing protein</fullName>
    </recommendedName>
</protein>
<feature type="domain" description="DNA-directed DNA polymerase family A palm" evidence="1">
    <location>
        <begin position="260"/>
        <end position="473"/>
    </location>
</feature>
<name>A0A0F9T1L4_9ZZZZ</name>
<dbReference type="GO" id="GO:0006261">
    <property type="term" value="P:DNA-templated DNA replication"/>
    <property type="evidence" value="ECO:0007669"/>
    <property type="project" value="InterPro"/>
</dbReference>
<evidence type="ECO:0000313" key="2">
    <source>
        <dbReference type="EMBL" id="KKN73134.1"/>
    </source>
</evidence>
<organism evidence="2">
    <name type="scientific">marine sediment metagenome</name>
    <dbReference type="NCBI Taxonomy" id="412755"/>
    <lineage>
        <taxon>unclassified sequences</taxon>
        <taxon>metagenomes</taxon>
        <taxon>ecological metagenomes</taxon>
    </lineage>
</organism>
<dbReference type="SUPFAM" id="SSF53098">
    <property type="entry name" value="Ribonuclease H-like"/>
    <property type="match status" value="1"/>
</dbReference>
<dbReference type="GO" id="GO:0006302">
    <property type="term" value="P:double-strand break repair"/>
    <property type="evidence" value="ECO:0007669"/>
    <property type="project" value="TreeGrafter"/>
</dbReference>
<dbReference type="Gene3D" id="1.20.1060.10">
    <property type="entry name" value="Taq DNA Polymerase, Chain T, domain 4"/>
    <property type="match status" value="1"/>
</dbReference>
<dbReference type="InterPro" id="IPR001098">
    <property type="entry name" value="DNA-dir_DNA_pol_A_palm_dom"/>
</dbReference>
<dbReference type="Gene3D" id="3.30.70.370">
    <property type="match status" value="1"/>
</dbReference>